<gene>
    <name evidence="3" type="ORF">K1I41_10415</name>
</gene>
<keyword evidence="1" id="KW-0472">Membrane</keyword>
<dbReference type="InterPro" id="IPR055087">
    <property type="entry name" value="GldL-like_N"/>
</dbReference>
<evidence type="ECO:0000256" key="1">
    <source>
        <dbReference type="SAM" id="Phobius"/>
    </source>
</evidence>
<organism evidence="3 4">
    <name type="scientific">Flavobacterium litorale</name>
    <dbReference type="NCBI Taxonomy" id="2856519"/>
    <lineage>
        <taxon>Bacteria</taxon>
        <taxon>Pseudomonadati</taxon>
        <taxon>Bacteroidota</taxon>
        <taxon>Flavobacteriia</taxon>
        <taxon>Flavobacteriales</taxon>
        <taxon>Flavobacteriaceae</taxon>
        <taxon>Flavobacterium</taxon>
    </lineage>
</organism>
<accession>A0ABX8V9J9</accession>
<keyword evidence="1" id="KW-0812">Transmembrane</keyword>
<evidence type="ECO:0000313" key="3">
    <source>
        <dbReference type="EMBL" id="QYJ69532.1"/>
    </source>
</evidence>
<name>A0ABX8V9J9_9FLAO</name>
<dbReference type="EMBL" id="CP080429">
    <property type="protein sequence ID" value="QYJ69532.1"/>
    <property type="molecule type" value="Genomic_DNA"/>
</dbReference>
<dbReference type="Proteomes" id="UP000825381">
    <property type="component" value="Chromosome"/>
</dbReference>
<evidence type="ECO:0000313" key="4">
    <source>
        <dbReference type="Proteomes" id="UP000825381"/>
    </source>
</evidence>
<sequence length="60" mass="6995">MVYISGYISTTLISTAVLFKIMHWPMAGILLTLGFVILNLFFLPTFFYHRYKSSEKKLCE</sequence>
<dbReference type="Pfam" id="PF22827">
    <property type="entry name" value="GldL_N"/>
    <property type="match status" value="1"/>
</dbReference>
<keyword evidence="4" id="KW-1185">Reference proteome</keyword>
<proteinExistence type="predicted"/>
<reference evidence="3 4" key="1">
    <citation type="submission" date="2021-07" db="EMBL/GenBank/DDBJ databases">
        <title>Flavobacterium WSW3-B6 sp.nov, isolated from seaweed.</title>
        <authorList>
            <person name="Muhammad N."/>
            <person name="Ho H."/>
            <person name="Lee Y.-J."/>
            <person name="Nguyen T."/>
            <person name="Ho J."/>
            <person name="Kim S.-G."/>
        </authorList>
    </citation>
    <scope>NUCLEOTIDE SEQUENCE [LARGE SCALE GENOMIC DNA]</scope>
    <source>
        <strain evidence="3 4">WSW3-B6</strain>
    </source>
</reference>
<protein>
    <recommendedName>
        <fullName evidence="2">Gliding motility protein GldL-like N-terminal domain-containing protein</fullName>
    </recommendedName>
</protein>
<evidence type="ECO:0000259" key="2">
    <source>
        <dbReference type="Pfam" id="PF22827"/>
    </source>
</evidence>
<feature type="transmembrane region" description="Helical" evidence="1">
    <location>
        <begin position="24"/>
        <end position="48"/>
    </location>
</feature>
<keyword evidence="1" id="KW-1133">Transmembrane helix</keyword>
<feature type="domain" description="Gliding motility protein GldL-like N-terminal" evidence="2">
    <location>
        <begin position="17"/>
        <end position="44"/>
    </location>
</feature>